<dbReference type="InterPro" id="IPR046342">
    <property type="entry name" value="CBS_dom_sf"/>
</dbReference>
<keyword evidence="1" id="KW-0129">CBS domain</keyword>
<dbReference type="Gene3D" id="3.10.580.10">
    <property type="entry name" value="CBS-domain"/>
    <property type="match status" value="1"/>
</dbReference>
<dbReference type="RefSeq" id="WP_345372546.1">
    <property type="nucleotide sequence ID" value="NZ_BAABJX010000039.1"/>
</dbReference>
<sequence length="222" mass="25274">MIAKEFINHTFPSVKNQDITERIFDWMDEYGVRQLPVINDGAYVGIISEDELFELDLETGVNLNNQKLNYRDVFIAPYTHLYDILNIIGEHDIELVAVVDEHNKFLGTILIKELVPAIAKIFASQIPGGIIVLKIDAIQYSLAEISRLIEANGVRILSSFVQAVPDDPKVLFITLKLNTQDLSHVLATLERFSYQVLNQFSNVPLKDNSSERIQLLLKYLEM</sequence>
<feature type="domain" description="CBS" evidence="2">
    <location>
        <begin position="7"/>
        <end position="63"/>
    </location>
</feature>
<organism evidence="3 4">
    <name type="scientific">Algivirga pacifica</name>
    <dbReference type="NCBI Taxonomy" id="1162670"/>
    <lineage>
        <taxon>Bacteria</taxon>
        <taxon>Pseudomonadati</taxon>
        <taxon>Bacteroidota</taxon>
        <taxon>Cytophagia</taxon>
        <taxon>Cytophagales</taxon>
        <taxon>Flammeovirgaceae</taxon>
        <taxon>Algivirga</taxon>
    </lineage>
</organism>
<gene>
    <name evidence="3" type="ORF">GCM10023331_26420</name>
</gene>
<evidence type="ECO:0000259" key="2">
    <source>
        <dbReference type="PROSITE" id="PS51371"/>
    </source>
</evidence>
<reference evidence="4" key="1">
    <citation type="journal article" date="2019" name="Int. J. Syst. Evol. Microbiol.">
        <title>The Global Catalogue of Microorganisms (GCM) 10K type strain sequencing project: providing services to taxonomists for standard genome sequencing and annotation.</title>
        <authorList>
            <consortium name="The Broad Institute Genomics Platform"/>
            <consortium name="The Broad Institute Genome Sequencing Center for Infectious Disease"/>
            <person name="Wu L."/>
            <person name="Ma J."/>
        </authorList>
    </citation>
    <scope>NUCLEOTIDE SEQUENCE [LARGE SCALE GENOMIC DNA]</scope>
    <source>
        <strain evidence="4">JCM 18326</strain>
    </source>
</reference>
<comment type="caution">
    <text evidence="3">The sequence shown here is derived from an EMBL/GenBank/DDBJ whole genome shotgun (WGS) entry which is preliminary data.</text>
</comment>
<feature type="domain" description="CBS" evidence="2">
    <location>
        <begin position="68"/>
        <end position="124"/>
    </location>
</feature>
<name>A0ABP9DDM3_9BACT</name>
<protein>
    <recommendedName>
        <fullName evidence="2">CBS domain-containing protein</fullName>
    </recommendedName>
</protein>
<evidence type="ECO:0000313" key="3">
    <source>
        <dbReference type="EMBL" id="GAA4839975.1"/>
    </source>
</evidence>
<dbReference type="PROSITE" id="PS51371">
    <property type="entry name" value="CBS"/>
    <property type="match status" value="2"/>
</dbReference>
<dbReference type="SUPFAM" id="SSF54631">
    <property type="entry name" value="CBS-domain pair"/>
    <property type="match status" value="1"/>
</dbReference>
<evidence type="ECO:0000313" key="4">
    <source>
        <dbReference type="Proteomes" id="UP001500298"/>
    </source>
</evidence>
<keyword evidence="4" id="KW-1185">Reference proteome</keyword>
<evidence type="ECO:0000256" key="1">
    <source>
        <dbReference type="PROSITE-ProRule" id="PRU00703"/>
    </source>
</evidence>
<dbReference type="Pfam" id="PF00571">
    <property type="entry name" value="CBS"/>
    <property type="match status" value="2"/>
</dbReference>
<dbReference type="EMBL" id="BAABJX010000039">
    <property type="protein sequence ID" value="GAA4839975.1"/>
    <property type="molecule type" value="Genomic_DNA"/>
</dbReference>
<dbReference type="Proteomes" id="UP001500298">
    <property type="component" value="Unassembled WGS sequence"/>
</dbReference>
<accession>A0ABP9DDM3</accession>
<proteinExistence type="predicted"/>
<dbReference type="InterPro" id="IPR000644">
    <property type="entry name" value="CBS_dom"/>
</dbReference>